<dbReference type="AlphaFoldDB" id="A0A1G7IEJ1"/>
<dbReference type="PANTHER" id="PTHR33375:SF7">
    <property type="entry name" value="CHROMOSOME 2-PARTITIONING PROTEIN PARB-RELATED"/>
    <property type="match status" value="1"/>
</dbReference>
<evidence type="ECO:0000313" key="5">
    <source>
        <dbReference type="Proteomes" id="UP000199412"/>
    </source>
</evidence>
<dbReference type="FunFam" id="1.10.10.2830:FF:000001">
    <property type="entry name" value="Chromosome partitioning protein ParB"/>
    <property type="match status" value="1"/>
</dbReference>
<evidence type="ECO:0000259" key="3">
    <source>
        <dbReference type="SMART" id="SM00470"/>
    </source>
</evidence>
<evidence type="ECO:0000256" key="1">
    <source>
        <dbReference type="ARBA" id="ARBA00006295"/>
    </source>
</evidence>
<dbReference type="RefSeq" id="WP_092788187.1">
    <property type="nucleotide sequence ID" value="NZ_FNAP01000036.1"/>
</dbReference>
<accession>A0A1G7IEJ1</accession>
<gene>
    <name evidence="4" type="ORF">SAMN05421720_1367</name>
</gene>
<dbReference type="SUPFAM" id="SSF109709">
    <property type="entry name" value="KorB DNA-binding domain-like"/>
    <property type="match status" value="1"/>
</dbReference>
<organism evidence="4 5">
    <name type="scientific">Rhodospira trueperi</name>
    <dbReference type="NCBI Taxonomy" id="69960"/>
    <lineage>
        <taxon>Bacteria</taxon>
        <taxon>Pseudomonadati</taxon>
        <taxon>Pseudomonadota</taxon>
        <taxon>Alphaproteobacteria</taxon>
        <taxon>Rhodospirillales</taxon>
        <taxon>Rhodospirillaceae</taxon>
        <taxon>Rhodospira</taxon>
    </lineage>
</organism>
<dbReference type="GO" id="GO:0005694">
    <property type="term" value="C:chromosome"/>
    <property type="evidence" value="ECO:0007669"/>
    <property type="project" value="TreeGrafter"/>
</dbReference>
<evidence type="ECO:0000313" key="4">
    <source>
        <dbReference type="EMBL" id="SDF10936.1"/>
    </source>
</evidence>
<dbReference type="EMBL" id="FNAP01000036">
    <property type="protein sequence ID" value="SDF10936.1"/>
    <property type="molecule type" value="Genomic_DNA"/>
</dbReference>
<protein>
    <submittedName>
        <fullName evidence="4">Chromosome partitioning protein, ParB family</fullName>
    </submittedName>
</protein>
<dbReference type="PANTHER" id="PTHR33375">
    <property type="entry name" value="CHROMOSOME-PARTITIONING PROTEIN PARB-RELATED"/>
    <property type="match status" value="1"/>
</dbReference>
<feature type="region of interest" description="Disordered" evidence="2">
    <location>
        <begin position="400"/>
        <end position="451"/>
    </location>
</feature>
<proteinExistence type="inferred from homology"/>
<dbReference type="OrthoDB" id="9813122at2"/>
<comment type="similarity">
    <text evidence="1">Belongs to the ParB family.</text>
</comment>
<evidence type="ECO:0000256" key="2">
    <source>
        <dbReference type="SAM" id="MobiDB-lite"/>
    </source>
</evidence>
<dbReference type="Gene3D" id="3.90.1530.30">
    <property type="match status" value="1"/>
</dbReference>
<dbReference type="SUPFAM" id="SSF110849">
    <property type="entry name" value="ParB/Sulfiredoxin"/>
    <property type="match status" value="1"/>
</dbReference>
<dbReference type="Proteomes" id="UP000199412">
    <property type="component" value="Unassembled WGS sequence"/>
</dbReference>
<dbReference type="STRING" id="69960.SAMN05421720_1367"/>
<dbReference type="CDD" id="cd16406">
    <property type="entry name" value="ParB_N_like"/>
    <property type="match status" value="1"/>
</dbReference>
<sequence>MTTTTTTTKRKSKPGKVTLSPVREIPFNKLVLSQANVRKVKAGQSIEDLAEDIARRGLLQSLAVRPVLAEDGTETDTFEVPVGGRRFRALEFLVRRKRLPGTAPIPCIVHAEGAAEEDSLAENVHREALHPLDQFRAFEALRDKGLSDEDIAARFFVTPAVVRQRLKLAAVSPRLLAQYAEGEMDLEQLMAFTVTDDHARQEQVWETLSSYGQVRPSFTIRRLLTETAIPADDRRARFVGADAYAAAGGTIMRDLFSTDDGGWFEDMALLERLVGERSTTLAGEIKAEGWAWVEAAPDFPYGHTNGMRQLTGEPAPRTDAEEHERHSLLAEIDRILGQYGEGEDLTHADERRVQDIEARLQVLDTRPLVYDPVEMARAGVFISIAMDGTAHVQRGFVRAEDEPRADAPETNPAEADSAPEPGETAPGQVSGIPDAASPAADSEAEDEGLRPLSDRLVSDLTAFRTLALREALGRSPETALLALVHALCLAAFHAHAAESCLEILTRSSTLGIQPLELTESAAAKAFEARHAEWAARLPDNPGELWGALEAMS</sequence>
<dbReference type="Gene3D" id="1.10.10.2830">
    <property type="match status" value="1"/>
</dbReference>
<feature type="domain" description="ParB-like N-terminal" evidence="3">
    <location>
        <begin position="23"/>
        <end position="124"/>
    </location>
</feature>
<reference evidence="4 5" key="1">
    <citation type="submission" date="2016-10" db="EMBL/GenBank/DDBJ databases">
        <authorList>
            <person name="de Groot N.N."/>
        </authorList>
    </citation>
    <scope>NUCLEOTIDE SEQUENCE [LARGE SCALE GENOMIC DNA]</scope>
    <source>
        <strain evidence="4 5">ATCC 700224</strain>
    </source>
</reference>
<dbReference type="FunFam" id="3.90.1530.30:FF:000002">
    <property type="entry name" value="Chromosome partitioning protein ParB"/>
    <property type="match status" value="1"/>
</dbReference>
<dbReference type="Pfam" id="PF02195">
    <property type="entry name" value="ParB_N"/>
    <property type="match status" value="1"/>
</dbReference>
<dbReference type="SMART" id="SM00470">
    <property type="entry name" value="ParB"/>
    <property type="match status" value="1"/>
</dbReference>
<dbReference type="GO" id="GO:0007059">
    <property type="term" value="P:chromosome segregation"/>
    <property type="evidence" value="ECO:0007669"/>
    <property type="project" value="TreeGrafter"/>
</dbReference>
<keyword evidence="5" id="KW-1185">Reference proteome</keyword>
<dbReference type="InterPro" id="IPR003115">
    <property type="entry name" value="ParB_N"/>
</dbReference>
<feature type="non-terminal residue" evidence="4">
    <location>
        <position position="552"/>
    </location>
</feature>
<dbReference type="InterPro" id="IPR050336">
    <property type="entry name" value="Chromosome_partition/occlusion"/>
</dbReference>
<dbReference type="InterPro" id="IPR036086">
    <property type="entry name" value="ParB/Sulfiredoxin_sf"/>
</dbReference>
<name>A0A1G7IEJ1_9PROT</name>